<dbReference type="EMBL" id="LYUD01000124">
    <property type="protein sequence ID" value="OAZ69035.1"/>
    <property type="molecule type" value="Genomic_DNA"/>
</dbReference>
<reference evidence="1 2" key="1">
    <citation type="submission" date="2016-05" db="EMBL/GenBank/DDBJ databases">
        <title>Genome sequencing of Acetobacter pasteurianus strain SRCM100623.</title>
        <authorList>
            <person name="Song Y.R."/>
        </authorList>
    </citation>
    <scope>NUCLEOTIDE SEQUENCE [LARGE SCALE GENOMIC DNA]</scope>
    <source>
        <strain evidence="1 2">SRCM100623</strain>
    </source>
</reference>
<evidence type="ECO:0000313" key="2">
    <source>
        <dbReference type="Proteomes" id="UP000093796"/>
    </source>
</evidence>
<dbReference type="AlphaFoldDB" id="A0A1A0D1U8"/>
<name>A0A1A0D1U8_ACEPA</name>
<organism evidence="1 2">
    <name type="scientific">Acetobacter pasteurianus</name>
    <name type="common">Acetobacter turbidans</name>
    <dbReference type="NCBI Taxonomy" id="438"/>
    <lineage>
        <taxon>Bacteria</taxon>
        <taxon>Pseudomonadati</taxon>
        <taxon>Pseudomonadota</taxon>
        <taxon>Alphaproteobacteria</taxon>
        <taxon>Acetobacterales</taxon>
        <taxon>Acetobacteraceae</taxon>
        <taxon>Acetobacter</taxon>
    </lineage>
</organism>
<dbReference type="PATRIC" id="fig|438.15.peg.2585"/>
<comment type="caution">
    <text evidence="1">The sequence shown here is derived from an EMBL/GenBank/DDBJ whole genome shotgun (WGS) entry which is preliminary data.</text>
</comment>
<proteinExistence type="predicted"/>
<protein>
    <submittedName>
        <fullName evidence="1">Uncharacterized protein</fullName>
    </submittedName>
</protein>
<dbReference type="RefSeq" id="WP_064776343.1">
    <property type="nucleotide sequence ID" value="NZ_LYUD01000124.1"/>
</dbReference>
<evidence type="ECO:0000313" key="1">
    <source>
        <dbReference type="EMBL" id="OAZ69035.1"/>
    </source>
</evidence>
<sequence>MQALALLPAPTSFTIFSPKIERNEFLVETSSLEGRISTLETNLAKLLEDLDLGGKHSFKEDAEEIASTILDAKDSAKAAEQDTRRIKSAIEVHRFILVSLLKHLDASAVSNILKETAAYASSFPADPQNPNTLRAGSRLSGLELRAFNKELEAINALLKH</sequence>
<accession>A0A1A0D1U8</accession>
<dbReference type="Proteomes" id="UP000093796">
    <property type="component" value="Unassembled WGS sequence"/>
</dbReference>
<gene>
    <name evidence="1" type="ORF">SRCM100623_02341</name>
</gene>